<dbReference type="AlphaFoldDB" id="A0A2H0W0G8"/>
<dbReference type="EMBL" id="PEZZ01000034">
    <property type="protein sequence ID" value="PIS04859.1"/>
    <property type="molecule type" value="Genomic_DNA"/>
</dbReference>
<feature type="domain" description="Glycosyltransferase 2-like" evidence="1">
    <location>
        <begin position="4"/>
        <end position="174"/>
    </location>
</feature>
<proteinExistence type="predicted"/>
<evidence type="ECO:0000313" key="3">
    <source>
        <dbReference type="Proteomes" id="UP000230935"/>
    </source>
</evidence>
<dbReference type="Pfam" id="PF00535">
    <property type="entry name" value="Glycos_transf_2"/>
    <property type="match status" value="1"/>
</dbReference>
<evidence type="ECO:0000259" key="1">
    <source>
        <dbReference type="Pfam" id="PF00535"/>
    </source>
</evidence>
<organism evidence="2 3">
    <name type="scientific">Candidatus Buchananbacteria bacterium CG10_big_fil_rev_8_21_14_0_10_42_9</name>
    <dbReference type="NCBI Taxonomy" id="1974526"/>
    <lineage>
        <taxon>Bacteria</taxon>
        <taxon>Candidatus Buchananiibacteriota</taxon>
    </lineage>
</organism>
<dbReference type="PANTHER" id="PTHR10859">
    <property type="entry name" value="GLYCOSYL TRANSFERASE"/>
    <property type="match status" value="1"/>
</dbReference>
<name>A0A2H0W0G8_9BACT</name>
<comment type="caution">
    <text evidence="2">The sequence shown here is derived from an EMBL/GenBank/DDBJ whole genome shotgun (WGS) entry which is preliminary data.</text>
</comment>
<dbReference type="InterPro" id="IPR001173">
    <property type="entry name" value="Glyco_trans_2-like"/>
</dbReference>
<dbReference type="Proteomes" id="UP000230935">
    <property type="component" value="Unassembled WGS sequence"/>
</dbReference>
<dbReference type="PANTHER" id="PTHR10859:SF91">
    <property type="entry name" value="DOLICHYL-PHOSPHATE BETA-GLUCOSYLTRANSFERASE"/>
    <property type="match status" value="1"/>
</dbReference>
<protein>
    <recommendedName>
        <fullName evidence="1">Glycosyltransferase 2-like domain-containing protein</fullName>
    </recommendedName>
</protein>
<dbReference type="InterPro" id="IPR029044">
    <property type="entry name" value="Nucleotide-diphossugar_trans"/>
</dbReference>
<dbReference type="GO" id="GO:0006487">
    <property type="term" value="P:protein N-linked glycosylation"/>
    <property type="evidence" value="ECO:0007669"/>
    <property type="project" value="TreeGrafter"/>
</dbReference>
<evidence type="ECO:0000313" key="2">
    <source>
        <dbReference type="EMBL" id="PIS04859.1"/>
    </source>
</evidence>
<dbReference type="SUPFAM" id="SSF53448">
    <property type="entry name" value="Nucleotide-diphospho-sugar transferases"/>
    <property type="match status" value="1"/>
</dbReference>
<accession>A0A2H0W0G8</accession>
<reference evidence="3" key="1">
    <citation type="submission" date="2017-09" db="EMBL/GenBank/DDBJ databases">
        <title>Depth-based differentiation of microbial function through sediment-hosted aquifers and enrichment of novel symbionts in the deep terrestrial subsurface.</title>
        <authorList>
            <person name="Probst A.J."/>
            <person name="Ladd B."/>
            <person name="Jarett J.K."/>
            <person name="Geller-Mcgrath D.E."/>
            <person name="Sieber C.M.K."/>
            <person name="Emerson J.B."/>
            <person name="Anantharaman K."/>
            <person name="Thomas B.C."/>
            <person name="Malmstrom R."/>
            <person name="Stieglmeier M."/>
            <person name="Klingl A."/>
            <person name="Woyke T."/>
            <person name="Ryan C.M."/>
            <person name="Banfield J.F."/>
        </authorList>
    </citation>
    <scope>NUCLEOTIDE SEQUENCE [LARGE SCALE GENOMIC DNA]</scope>
</reference>
<gene>
    <name evidence="2" type="ORF">COT81_04345</name>
</gene>
<dbReference type="Gene3D" id="3.90.550.10">
    <property type="entry name" value="Spore Coat Polysaccharide Biosynthesis Protein SpsA, Chain A"/>
    <property type="match status" value="1"/>
</dbReference>
<sequence>MIIIVIPAFNEEEILEANIIKLNNFCKQNLTNWFIVIADNNSQDRTQAIGQKLAFNLKPVEYLFIPTQGKGGAIKDAWQHSASKFSDNNVYCFMDADLATDLKALPKLINAIDKENYDLAIGNRHHRSSKVKRGSTRKIFSFGYNKLAKLLLQTHIDDLPCGFKAINQKVLDKIVPQVSSRDWFFDSELMLRAEHHNLKIKQLPITWVDDQNQASKVNVVNLVIEYVQQLWRVRKIFKQP</sequence>